<organism evidence="3 4">
    <name type="scientific">Pandoraea oxalativorans</name>
    <dbReference type="NCBI Taxonomy" id="573737"/>
    <lineage>
        <taxon>Bacteria</taxon>
        <taxon>Pseudomonadati</taxon>
        <taxon>Pseudomonadota</taxon>
        <taxon>Betaproteobacteria</taxon>
        <taxon>Burkholderiales</taxon>
        <taxon>Burkholderiaceae</taxon>
        <taxon>Pandoraea</taxon>
    </lineage>
</organism>
<keyword evidence="4" id="KW-1185">Reference proteome</keyword>
<dbReference type="RefSeq" id="WP_052654231.1">
    <property type="nucleotide sequence ID" value="NZ_CP011518.2"/>
</dbReference>
<dbReference type="Proteomes" id="UP000035050">
    <property type="component" value="Plasmid pPO70-1"/>
</dbReference>
<keyword evidence="3" id="KW-0614">Plasmid</keyword>
<dbReference type="InterPro" id="IPR001633">
    <property type="entry name" value="EAL_dom"/>
</dbReference>
<dbReference type="PANTHER" id="PTHR33121:SF79">
    <property type="entry name" value="CYCLIC DI-GMP PHOSPHODIESTERASE PDED-RELATED"/>
    <property type="match status" value="1"/>
</dbReference>
<dbReference type="InterPro" id="IPR050706">
    <property type="entry name" value="Cyclic-di-GMP_PDE-like"/>
</dbReference>
<feature type="domain" description="GGDEF" evidence="2">
    <location>
        <begin position="25"/>
        <end position="156"/>
    </location>
</feature>
<gene>
    <name evidence="3" type="ORF">MB84_28440</name>
</gene>
<feature type="domain" description="EAL" evidence="1">
    <location>
        <begin position="165"/>
        <end position="420"/>
    </location>
</feature>
<evidence type="ECO:0000313" key="3">
    <source>
        <dbReference type="EMBL" id="ANJ86800.1"/>
    </source>
</evidence>
<dbReference type="SMART" id="SM00052">
    <property type="entry name" value="EAL"/>
    <property type="match status" value="1"/>
</dbReference>
<dbReference type="InterPro" id="IPR035919">
    <property type="entry name" value="EAL_sf"/>
</dbReference>
<dbReference type="SMART" id="SM00267">
    <property type="entry name" value="GGDEF"/>
    <property type="match status" value="1"/>
</dbReference>
<dbReference type="SUPFAM" id="SSF141868">
    <property type="entry name" value="EAL domain-like"/>
    <property type="match status" value="1"/>
</dbReference>
<dbReference type="Gene3D" id="3.30.70.270">
    <property type="match status" value="1"/>
</dbReference>
<dbReference type="InterPro" id="IPR029787">
    <property type="entry name" value="Nucleotide_cyclase"/>
</dbReference>
<dbReference type="Pfam" id="PF00563">
    <property type="entry name" value="EAL"/>
    <property type="match status" value="1"/>
</dbReference>
<evidence type="ECO:0000259" key="1">
    <source>
        <dbReference type="PROSITE" id="PS50883"/>
    </source>
</evidence>
<dbReference type="PANTHER" id="PTHR33121">
    <property type="entry name" value="CYCLIC DI-GMP PHOSPHODIESTERASE PDEF"/>
    <property type="match status" value="1"/>
</dbReference>
<evidence type="ECO:0000259" key="2">
    <source>
        <dbReference type="PROSITE" id="PS50887"/>
    </source>
</evidence>
<dbReference type="PROSITE" id="PS50887">
    <property type="entry name" value="GGDEF"/>
    <property type="match status" value="1"/>
</dbReference>
<accession>A0A192B0W0</accession>
<reference evidence="3" key="1">
    <citation type="submission" date="2016-06" db="EMBL/GenBank/DDBJ databases">
        <title>Pandoraea oxalativorans DSM 23570 Genome Sequencing.</title>
        <authorList>
            <person name="Ee R."/>
            <person name="Lim Y.-L."/>
            <person name="Yong D."/>
            <person name="Yin W.-F."/>
            <person name="Chan K.-G."/>
        </authorList>
    </citation>
    <scope>NUCLEOTIDE SEQUENCE</scope>
    <source>
        <strain evidence="3">DSM 23570</strain>
        <plasmid evidence="3">pPO70-1</plasmid>
    </source>
</reference>
<dbReference type="CDD" id="cd01948">
    <property type="entry name" value="EAL"/>
    <property type="match status" value="1"/>
</dbReference>
<evidence type="ECO:0008006" key="5">
    <source>
        <dbReference type="Google" id="ProtNLM"/>
    </source>
</evidence>
<proteinExistence type="predicted"/>
<name>A0A192B0W0_9BURK</name>
<dbReference type="GO" id="GO:0071111">
    <property type="term" value="F:cyclic-guanylate-specific phosphodiesterase activity"/>
    <property type="evidence" value="ECO:0007669"/>
    <property type="project" value="InterPro"/>
</dbReference>
<dbReference type="EMBL" id="CP011518">
    <property type="protein sequence ID" value="ANJ86800.1"/>
    <property type="molecule type" value="Genomic_DNA"/>
</dbReference>
<sequence length="420" mass="46048">MGLLDRSGFRLELAAVLARPRRAGTQIAVFTLRLRRVRRIRAALGDAAADALLTEAAHRLAAFIGGASLARLDGTRFCFYRQVSGEDEACEFARGVFAAFQRPLDAHGVDVVIGVNVGIGLAPLGMDGAEEVMSQSGCALDRAAALSEYSVNLYTPSLRESAARRLALEAALRRALEHDLSLHLQYQPKVGLTAWNLYGVEALCRWTCPNFGVVPASEFISIAEESELIELLGWWVLEQVCQQLLRWRAEGFVLPCVAINLSGRQLSDAELPRKILQCTSRHGLAPALFEFEITESTIVADVSVAAATLARIRALGFRVTLDDFGAEHSNLHYLRKLPIDSLKIDKQFVEDLADGGADEALCRAMLLLGDMLELPLIVEGVETEWQCATLIRLGFQWGQGFHFSAALPAAELADRWLARH</sequence>
<dbReference type="Pfam" id="PF00990">
    <property type="entry name" value="GGDEF"/>
    <property type="match status" value="1"/>
</dbReference>
<dbReference type="InterPro" id="IPR043128">
    <property type="entry name" value="Rev_trsase/Diguanyl_cyclase"/>
</dbReference>
<geneLocation type="plasmid" evidence="3 4">
    <name>pPO70-1</name>
</geneLocation>
<dbReference type="PROSITE" id="PS50883">
    <property type="entry name" value="EAL"/>
    <property type="match status" value="1"/>
</dbReference>
<evidence type="ECO:0000313" key="4">
    <source>
        <dbReference type="Proteomes" id="UP000035050"/>
    </source>
</evidence>
<dbReference type="InterPro" id="IPR000160">
    <property type="entry name" value="GGDEF_dom"/>
</dbReference>
<dbReference type="Gene3D" id="3.20.20.450">
    <property type="entry name" value="EAL domain"/>
    <property type="match status" value="1"/>
</dbReference>
<protein>
    <recommendedName>
        <fullName evidence="5">EAL domain-containing protein</fullName>
    </recommendedName>
</protein>
<dbReference type="KEGG" id="pox:MB84_28440"/>
<dbReference type="SUPFAM" id="SSF55073">
    <property type="entry name" value="Nucleotide cyclase"/>
    <property type="match status" value="1"/>
</dbReference>
<dbReference type="AlphaFoldDB" id="A0A192B0W0"/>